<evidence type="ECO:0000259" key="1">
    <source>
        <dbReference type="Pfam" id="PF03551"/>
    </source>
</evidence>
<evidence type="ECO:0000313" key="2">
    <source>
        <dbReference type="EMBL" id="MCU4742643.1"/>
    </source>
</evidence>
<dbReference type="Proteomes" id="UP001321018">
    <property type="component" value="Unassembled WGS sequence"/>
</dbReference>
<dbReference type="EMBL" id="JAOPKA010000009">
    <property type="protein sequence ID" value="MCU4742643.1"/>
    <property type="molecule type" value="Genomic_DNA"/>
</dbReference>
<evidence type="ECO:0000313" key="3">
    <source>
        <dbReference type="EMBL" id="MCU4974124.1"/>
    </source>
</evidence>
<comment type="caution">
    <text evidence="2">The sequence shown here is derived from an EMBL/GenBank/DDBJ whole genome shotgun (WGS) entry which is preliminary data.</text>
</comment>
<dbReference type="InterPro" id="IPR005149">
    <property type="entry name" value="Tscrpt_reg_PadR_N"/>
</dbReference>
<dbReference type="InterPro" id="IPR036390">
    <property type="entry name" value="WH_DNA-bd_sf"/>
</dbReference>
<dbReference type="InterPro" id="IPR036388">
    <property type="entry name" value="WH-like_DNA-bd_sf"/>
</dbReference>
<evidence type="ECO:0000313" key="5">
    <source>
        <dbReference type="Proteomes" id="UP001321018"/>
    </source>
</evidence>
<evidence type="ECO:0000313" key="4">
    <source>
        <dbReference type="Proteomes" id="UP001320972"/>
    </source>
</evidence>
<dbReference type="SUPFAM" id="SSF46785">
    <property type="entry name" value="Winged helix' DNA-binding domain"/>
    <property type="match status" value="1"/>
</dbReference>
<accession>A0AAP3E2I7</accession>
<dbReference type="Pfam" id="PF03551">
    <property type="entry name" value="PadR"/>
    <property type="match status" value="1"/>
</dbReference>
<organism evidence="2 5">
    <name type="scientific">Natronoglomus mannanivorans</name>
    <dbReference type="NCBI Taxonomy" id="2979990"/>
    <lineage>
        <taxon>Archaea</taxon>
        <taxon>Methanobacteriati</taxon>
        <taxon>Methanobacteriota</taxon>
        <taxon>Stenosarchaea group</taxon>
        <taxon>Halobacteria</taxon>
        <taxon>Halobacteriales</taxon>
        <taxon>Natrialbaceae</taxon>
        <taxon>Natronoglomus</taxon>
    </lineage>
</organism>
<sequence>MYDLTGFQRDLLFVLSGMGAPSGNEIMRELERSQDRNILHGRLYSNLDTLVERGLVEKGKLDGRTNSYTITNRGLNVVEARYEWQRGYLHSATPSVGD</sequence>
<dbReference type="Gene3D" id="1.10.10.10">
    <property type="entry name" value="Winged helix-like DNA-binding domain superfamily/Winged helix DNA-binding domain"/>
    <property type="match status" value="1"/>
</dbReference>
<protein>
    <submittedName>
        <fullName evidence="2">PadR family transcriptional regulator</fullName>
    </submittedName>
</protein>
<dbReference type="AlphaFoldDB" id="A0AAP3E2I7"/>
<dbReference type="Proteomes" id="UP001320972">
    <property type="component" value="Unassembled WGS sequence"/>
</dbReference>
<dbReference type="EMBL" id="JAOPKB010000010">
    <property type="protein sequence ID" value="MCU4974124.1"/>
    <property type="molecule type" value="Genomic_DNA"/>
</dbReference>
<keyword evidence="4" id="KW-1185">Reference proteome</keyword>
<proteinExistence type="predicted"/>
<dbReference type="RefSeq" id="WP_338004504.1">
    <property type="nucleotide sequence ID" value="NZ_JAOPKA010000009.1"/>
</dbReference>
<gene>
    <name evidence="3" type="ORF">OB955_15450</name>
    <name evidence="2" type="ORF">OB960_14700</name>
</gene>
<reference evidence="2 4" key="1">
    <citation type="submission" date="2022-09" db="EMBL/GenBank/DDBJ databases">
        <title>Enrichment on poylsaccharides allowed isolation of novel metabolic and taxonomic groups of Haloarchaea.</title>
        <authorList>
            <person name="Sorokin D.Y."/>
            <person name="Elcheninov A.G."/>
            <person name="Khizhniak T.V."/>
            <person name="Kolganova T.V."/>
            <person name="Kublanov I.V."/>
        </authorList>
    </citation>
    <scope>NUCLEOTIDE SEQUENCE</scope>
    <source>
        <strain evidence="3 4">AArc-m2/3/4</strain>
        <strain evidence="2">AArc-xg1-1</strain>
    </source>
</reference>
<feature type="domain" description="Transcription regulator PadR N-terminal" evidence="1">
    <location>
        <begin position="21"/>
        <end position="77"/>
    </location>
</feature>
<name>A0AAP3E2I7_9EURY</name>